<dbReference type="Pfam" id="PF09684">
    <property type="entry name" value="Tail_P2_I"/>
    <property type="match status" value="1"/>
</dbReference>
<comment type="caution">
    <text evidence="2">The sequence shown here is derived from an EMBL/GenBank/DDBJ whole genome shotgun (WGS) entry which is preliminary data.</text>
</comment>
<sequence length="195" mass="21702">MTSLVRVSSSRPARRPRSRRPDDWMVRQLPVQMLAHDFFVRFVSIFQELGDTLLDDVDSVEHTVDLAVAPESSIAWLGSWIGVEKLDPSMPEDLRRRIVATSATTLATRGTVPGLRAYLELLSGSTVDVDEGGGVWRAGEVPDDTAWVRMRVAGTGALDVAAFVDMVRDEVPAHVRAELWVGTELVWDSEEDEDW</sequence>
<feature type="region of interest" description="Disordered" evidence="1">
    <location>
        <begin position="1"/>
        <end position="20"/>
    </location>
</feature>
<gene>
    <name evidence="2" type="ORF">GCM10023340_44930</name>
</gene>
<dbReference type="EMBL" id="BAABKG010000007">
    <property type="protein sequence ID" value="GAA5156600.1"/>
    <property type="molecule type" value="Genomic_DNA"/>
</dbReference>
<organism evidence="2 3">
    <name type="scientific">Nocardioides marinquilinus</name>
    <dbReference type="NCBI Taxonomy" id="1210400"/>
    <lineage>
        <taxon>Bacteria</taxon>
        <taxon>Bacillati</taxon>
        <taxon>Actinomycetota</taxon>
        <taxon>Actinomycetes</taxon>
        <taxon>Propionibacteriales</taxon>
        <taxon>Nocardioidaceae</taxon>
        <taxon>Nocardioides</taxon>
    </lineage>
</organism>
<dbReference type="RefSeq" id="WP_345464380.1">
    <property type="nucleotide sequence ID" value="NZ_BAABKG010000007.1"/>
</dbReference>
<proteinExistence type="predicted"/>
<dbReference type="NCBIfam" id="TIGR02242">
    <property type="entry name" value="tail_TIGR02242"/>
    <property type="match status" value="1"/>
</dbReference>
<accession>A0ABP9Q4F9</accession>
<evidence type="ECO:0000313" key="2">
    <source>
        <dbReference type="EMBL" id="GAA5156600.1"/>
    </source>
</evidence>
<dbReference type="InterPro" id="IPR006521">
    <property type="entry name" value="Tail_protein_I"/>
</dbReference>
<protein>
    <submittedName>
        <fullName evidence="2">Phage tail protein</fullName>
    </submittedName>
</protein>
<keyword evidence="3" id="KW-1185">Reference proteome</keyword>
<evidence type="ECO:0000256" key="1">
    <source>
        <dbReference type="SAM" id="MobiDB-lite"/>
    </source>
</evidence>
<dbReference type="Proteomes" id="UP001500221">
    <property type="component" value="Unassembled WGS sequence"/>
</dbReference>
<feature type="compositionally biased region" description="Low complexity" evidence="1">
    <location>
        <begin position="1"/>
        <end position="11"/>
    </location>
</feature>
<name>A0ABP9Q4F9_9ACTN</name>
<reference evidence="3" key="1">
    <citation type="journal article" date="2019" name="Int. J. Syst. Evol. Microbiol.">
        <title>The Global Catalogue of Microorganisms (GCM) 10K type strain sequencing project: providing services to taxonomists for standard genome sequencing and annotation.</title>
        <authorList>
            <consortium name="The Broad Institute Genomics Platform"/>
            <consortium name="The Broad Institute Genome Sequencing Center for Infectious Disease"/>
            <person name="Wu L."/>
            <person name="Ma J."/>
        </authorList>
    </citation>
    <scope>NUCLEOTIDE SEQUENCE [LARGE SCALE GENOMIC DNA]</scope>
    <source>
        <strain evidence="3">JCM 18459</strain>
    </source>
</reference>
<evidence type="ECO:0000313" key="3">
    <source>
        <dbReference type="Proteomes" id="UP001500221"/>
    </source>
</evidence>
<dbReference type="InterPro" id="IPR011748">
    <property type="entry name" value="Unchr_phage_tail-like"/>
</dbReference>